<dbReference type="CDD" id="cd05276">
    <property type="entry name" value="p53_inducible_oxidoreductase"/>
    <property type="match status" value="1"/>
</dbReference>
<dbReference type="SUPFAM" id="SSF50129">
    <property type="entry name" value="GroES-like"/>
    <property type="match status" value="1"/>
</dbReference>
<dbReference type="SMART" id="SM00829">
    <property type="entry name" value="PKS_ER"/>
    <property type="match status" value="1"/>
</dbReference>
<dbReference type="SUPFAM" id="SSF51735">
    <property type="entry name" value="NAD(P)-binding Rossmann-fold domains"/>
    <property type="match status" value="1"/>
</dbReference>
<dbReference type="InterPro" id="IPR013154">
    <property type="entry name" value="ADH-like_N"/>
</dbReference>
<name>A0A1B4Y9P0_MYCUL</name>
<sequence>MAFVHAIVAESADHLVWQQVPDVTAGAGEVVIKVAAAGVNRADVLQAAGKYPPPPGASEIIGMEVSGTIIDIGDGVTEWSAGQEVCALLAGGGYAEYVAVPAGQVLPMPPGVSLIDAAALPEVACTVWSNLVMTAHLGPGQLVLIHGGACGIGSHAIQVCTALGARVAVTAGSSEKLQLCRDLGAQITINYRDEDFVARLKQETDGSGADVILDIMGAAYLDRNVDALAVDGQLVIIGMQGGIKAELNLGKLLTKRARVIGTTLRARPLQGPNGKAVIAQAVTASVWPMIASNRVRPIIGSRLPIGQAAQAHQLLLSGQSYGKILLTVDG</sequence>
<dbReference type="Gene3D" id="3.90.180.10">
    <property type="entry name" value="Medium-chain alcohol dehydrogenases, catalytic domain"/>
    <property type="match status" value="1"/>
</dbReference>
<accession>A0A1B4Y9P0</accession>
<protein>
    <submittedName>
        <fullName evidence="4">Oxidoreductase</fullName>
    </submittedName>
</protein>
<gene>
    <name evidence="4" type="ORF">SHTP_4937</name>
</gene>
<dbReference type="GO" id="GO:0016651">
    <property type="term" value="F:oxidoreductase activity, acting on NAD(P)H"/>
    <property type="evidence" value="ECO:0007669"/>
    <property type="project" value="TreeGrafter"/>
</dbReference>
<organism evidence="4 5">
    <name type="scientific">Mycobacterium ulcerans subsp. shinshuense</name>
    <dbReference type="NCBI Taxonomy" id="1124626"/>
    <lineage>
        <taxon>Bacteria</taxon>
        <taxon>Bacillati</taxon>
        <taxon>Actinomycetota</taxon>
        <taxon>Actinomycetes</taxon>
        <taxon>Mycobacteriales</taxon>
        <taxon>Mycobacteriaceae</taxon>
        <taxon>Mycobacterium</taxon>
        <taxon>Mycobacterium ulcerans group</taxon>
    </lineage>
</organism>
<dbReference type="PANTHER" id="PTHR48106:SF8">
    <property type="entry name" value="OS02G0805600 PROTEIN"/>
    <property type="match status" value="1"/>
</dbReference>
<dbReference type="AlphaFoldDB" id="A0A1B4Y9P0"/>
<dbReference type="InterPro" id="IPR020843">
    <property type="entry name" value="ER"/>
</dbReference>
<dbReference type="Pfam" id="PF00107">
    <property type="entry name" value="ADH_zinc_N"/>
    <property type="match status" value="1"/>
</dbReference>
<dbReference type="Proteomes" id="UP000218067">
    <property type="component" value="Chromosome"/>
</dbReference>
<keyword evidence="2" id="KW-0560">Oxidoreductase</keyword>
<feature type="domain" description="Enoyl reductase (ER)" evidence="3">
    <location>
        <begin position="10"/>
        <end position="326"/>
    </location>
</feature>
<evidence type="ECO:0000256" key="1">
    <source>
        <dbReference type="ARBA" id="ARBA00022857"/>
    </source>
</evidence>
<dbReference type="InterPro" id="IPR036291">
    <property type="entry name" value="NAD(P)-bd_dom_sf"/>
</dbReference>
<dbReference type="GO" id="GO:0070402">
    <property type="term" value="F:NADPH binding"/>
    <property type="evidence" value="ECO:0007669"/>
    <property type="project" value="TreeGrafter"/>
</dbReference>
<dbReference type="InterPro" id="IPR011032">
    <property type="entry name" value="GroES-like_sf"/>
</dbReference>
<dbReference type="Gene3D" id="3.40.50.720">
    <property type="entry name" value="NAD(P)-binding Rossmann-like Domain"/>
    <property type="match status" value="1"/>
</dbReference>
<dbReference type="PANTHER" id="PTHR48106">
    <property type="entry name" value="QUINONE OXIDOREDUCTASE PIG3-RELATED"/>
    <property type="match status" value="1"/>
</dbReference>
<dbReference type="NCBIfam" id="TIGR02824">
    <property type="entry name" value="quinone_pig3"/>
    <property type="match status" value="1"/>
</dbReference>
<keyword evidence="1" id="KW-0521">NADP</keyword>
<proteinExistence type="predicted"/>
<dbReference type="InterPro" id="IPR014189">
    <property type="entry name" value="Quinone_OxRdtase_PIG3"/>
</dbReference>
<dbReference type="EMBL" id="AP017624">
    <property type="protein sequence ID" value="BAV43777.1"/>
    <property type="molecule type" value="Genomic_DNA"/>
</dbReference>
<reference evidence="4 5" key="1">
    <citation type="submission" date="2016-08" db="EMBL/GenBank/DDBJ databases">
        <title>Complete genome sequence of Mycobacterium shinshuense, a subspecies of M. ulcerans.</title>
        <authorList>
            <person name="Yoshida M."/>
            <person name="Ogura Y."/>
            <person name="Hayashi T."/>
            <person name="Hoshino Y."/>
        </authorList>
    </citation>
    <scope>NUCLEOTIDE SEQUENCE [LARGE SCALE GENOMIC DNA]</scope>
    <source>
        <strain evidence="5">ATCC 33728</strain>
    </source>
</reference>
<evidence type="ECO:0000313" key="4">
    <source>
        <dbReference type="EMBL" id="BAV43777.1"/>
    </source>
</evidence>
<dbReference type="Pfam" id="PF08240">
    <property type="entry name" value="ADH_N"/>
    <property type="match status" value="1"/>
</dbReference>
<evidence type="ECO:0000256" key="2">
    <source>
        <dbReference type="ARBA" id="ARBA00023002"/>
    </source>
</evidence>
<dbReference type="InterPro" id="IPR013149">
    <property type="entry name" value="ADH-like_C"/>
</dbReference>
<evidence type="ECO:0000313" key="5">
    <source>
        <dbReference type="Proteomes" id="UP000218067"/>
    </source>
</evidence>
<evidence type="ECO:0000259" key="3">
    <source>
        <dbReference type="SMART" id="SM00829"/>
    </source>
</evidence>